<feature type="region of interest" description="Disordered" evidence="1">
    <location>
        <begin position="1"/>
        <end position="116"/>
    </location>
</feature>
<dbReference type="AlphaFoldDB" id="A0A6D2JRD7"/>
<evidence type="ECO:0000313" key="3">
    <source>
        <dbReference type="Proteomes" id="UP000467841"/>
    </source>
</evidence>
<comment type="caution">
    <text evidence="2">The sequence shown here is derived from an EMBL/GenBank/DDBJ whole genome shotgun (WGS) entry which is preliminary data.</text>
</comment>
<evidence type="ECO:0000313" key="2">
    <source>
        <dbReference type="EMBL" id="CAA7042751.1"/>
    </source>
</evidence>
<feature type="compositionally biased region" description="Basic and acidic residues" evidence="1">
    <location>
        <begin position="82"/>
        <end position="93"/>
    </location>
</feature>
<dbReference type="EMBL" id="CACVBM020001274">
    <property type="protein sequence ID" value="CAA7042751.1"/>
    <property type="molecule type" value="Genomic_DNA"/>
</dbReference>
<keyword evidence="3" id="KW-1185">Reference proteome</keyword>
<reference evidence="2" key="1">
    <citation type="submission" date="2020-01" db="EMBL/GenBank/DDBJ databases">
        <authorList>
            <person name="Mishra B."/>
        </authorList>
    </citation>
    <scope>NUCLEOTIDE SEQUENCE [LARGE SCALE GENOMIC DNA]</scope>
</reference>
<protein>
    <submittedName>
        <fullName evidence="2">Uncharacterized protein</fullName>
    </submittedName>
</protein>
<name>A0A6D2JRD7_9BRAS</name>
<gene>
    <name evidence="2" type="ORF">MERR_LOCUS29986</name>
</gene>
<sequence length="116" mass="12896">MIQTVDHHKVSETREHKTPPCSISRKKRKTIQKSQTTASCRGTVPDPVTRRKMAEKGLAAADRGLSEEREEDSSSEMTQSTRNDDILDMRNEGMEPLGNNAATTKGLDIADLVENE</sequence>
<feature type="compositionally biased region" description="Basic and acidic residues" evidence="1">
    <location>
        <begin position="1"/>
        <end position="18"/>
    </location>
</feature>
<evidence type="ECO:0000256" key="1">
    <source>
        <dbReference type="SAM" id="MobiDB-lite"/>
    </source>
</evidence>
<proteinExistence type="predicted"/>
<dbReference type="Proteomes" id="UP000467841">
    <property type="component" value="Unassembled WGS sequence"/>
</dbReference>
<organism evidence="2 3">
    <name type="scientific">Microthlaspi erraticum</name>
    <dbReference type="NCBI Taxonomy" id="1685480"/>
    <lineage>
        <taxon>Eukaryota</taxon>
        <taxon>Viridiplantae</taxon>
        <taxon>Streptophyta</taxon>
        <taxon>Embryophyta</taxon>
        <taxon>Tracheophyta</taxon>
        <taxon>Spermatophyta</taxon>
        <taxon>Magnoliopsida</taxon>
        <taxon>eudicotyledons</taxon>
        <taxon>Gunneridae</taxon>
        <taxon>Pentapetalae</taxon>
        <taxon>rosids</taxon>
        <taxon>malvids</taxon>
        <taxon>Brassicales</taxon>
        <taxon>Brassicaceae</taxon>
        <taxon>Coluteocarpeae</taxon>
        <taxon>Microthlaspi</taxon>
    </lineage>
</organism>
<accession>A0A6D2JRD7</accession>